<dbReference type="PANTHER" id="PTHR37825:SF1">
    <property type="entry name" value="TRNA(MET) CYTIDINE ACETATE LIGASE"/>
    <property type="match status" value="1"/>
</dbReference>
<dbReference type="Gene3D" id="3.40.50.620">
    <property type="entry name" value="HUPs"/>
    <property type="match status" value="1"/>
</dbReference>
<dbReference type="EC" id="6.3.4.-" evidence="3"/>
<proteinExistence type="inferred from homology"/>
<comment type="caution">
    <text evidence="4">The sequence shown here is derived from an EMBL/GenBank/DDBJ whole genome shotgun (WGS) entry which is preliminary data.</text>
</comment>
<evidence type="ECO:0000313" key="4">
    <source>
        <dbReference type="EMBL" id="MBG9986719.1"/>
    </source>
</evidence>
<keyword evidence="5" id="KW-1185">Reference proteome</keyword>
<keyword evidence="2 3" id="KW-0819">tRNA processing</keyword>
<dbReference type="EMBL" id="JACBXQ010000004">
    <property type="protein sequence ID" value="MBG9986719.1"/>
    <property type="molecule type" value="Genomic_DNA"/>
</dbReference>
<dbReference type="PANTHER" id="PTHR37825">
    <property type="entry name" value="TRNA(MET) CYTIDINE ACETATE LIGASE"/>
    <property type="match status" value="1"/>
</dbReference>
<feature type="binding site" evidence="3">
    <location>
        <position position="165"/>
    </location>
    <ligand>
        <name>ATP</name>
        <dbReference type="ChEBI" id="CHEBI:30616"/>
    </ligand>
</feature>
<feature type="binding site" evidence="3">
    <location>
        <position position="101"/>
    </location>
    <ligand>
        <name>ATP</name>
        <dbReference type="ChEBI" id="CHEBI:30616"/>
    </ligand>
</feature>
<dbReference type="Proteomes" id="UP000721415">
    <property type="component" value="Unassembled WGS sequence"/>
</dbReference>
<feature type="binding site" evidence="3">
    <location>
        <begin position="7"/>
        <end position="20"/>
    </location>
    <ligand>
        <name>ATP</name>
        <dbReference type="ChEBI" id="CHEBI:30616"/>
    </ligand>
</feature>
<reference evidence="4 5" key="1">
    <citation type="submission" date="2020-07" db="EMBL/GenBank/DDBJ databases">
        <title>Facklamia lactis sp. nov., isolated from raw milk.</title>
        <authorList>
            <person name="Doll E.V."/>
            <person name="Huptas C."/>
            <person name="Staib L."/>
            <person name="Wenning M."/>
            <person name="Scherer S."/>
        </authorList>
    </citation>
    <scope>NUCLEOTIDE SEQUENCE [LARGE SCALE GENOMIC DNA]</scope>
    <source>
        <strain evidence="4 5">DSM 111018</strain>
    </source>
</reference>
<keyword evidence="1 3" id="KW-0436">Ligase</keyword>
<comment type="caution">
    <text evidence="3">Lacks conserved residue(s) required for the propagation of feature annotation.</text>
</comment>
<keyword evidence="3" id="KW-0820">tRNA-binding</keyword>
<dbReference type="SUPFAM" id="SSF52374">
    <property type="entry name" value="Nucleotidylyl transferase"/>
    <property type="match status" value="1"/>
</dbReference>
<evidence type="ECO:0000256" key="3">
    <source>
        <dbReference type="HAMAP-Rule" id="MF_01539"/>
    </source>
</evidence>
<dbReference type="InterPro" id="IPR008513">
    <property type="entry name" value="tRNA(Met)_cyd_acetate_ligase"/>
</dbReference>
<accession>A0ABS0LTU5</accession>
<comment type="subcellular location">
    <subcellularLocation>
        <location evidence="3">Cytoplasm</location>
    </subcellularLocation>
</comment>
<dbReference type="InterPro" id="IPR014729">
    <property type="entry name" value="Rossmann-like_a/b/a_fold"/>
</dbReference>
<sequence>MRTVGIIAEYNPFHYGHAYQLKQVRQITKADCLVILMSGNVVQRGEFAIIDKWQRAELALLNGADLVIELPLTASLQSADFFADEAIEVLSRLEIDSLAFGTETAELDELNQYLDWLEDKDLIIQQQMAVEMQKGVSYAFAHQKVVKQVAQETNFVSNFDFSSANHLLGLQYMRAIRKRQLNVNIHPLPRVNEVQKLNQLLKLPQEMLPTQILSGSQIRQNYWENRIEAKDIPMTTYQKLSEKATTRWDHYYGLLNYAIMALGPSGLKEIHGLVEGFEQAIFKQNLQTQTFETLTQQLISPRWTRSAINRMLMNILLHISDQDWRRNQLLNQELNYLRILAFNSNGREFLKAFNSNRLYLFSNLSKDMEEHYQLMLKADRIFQGNPQSHIKEQIIGKHPVHRQYGII</sequence>
<dbReference type="HAMAP" id="MF_01539">
    <property type="entry name" value="TmcAL"/>
    <property type="match status" value="1"/>
</dbReference>
<keyword evidence="3" id="KW-0963">Cytoplasm</keyword>
<dbReference type="Pfam" id="PF05636">
    <property type="entry name" value="HIGH_NTase1"/>
    <property type="match status" value="1"/>
</dbReference>
<evidence type="ECO:0000313" key="5">
    <source>
        <dbReference type="Proteomes" id="UP000721415"/>
    </source>
</evidence>
<comment type="similarity">
    <text evidence="3">Belongs to the TmcAL family.</text>
</comment>
<comment type="function">
    <text evidence="3">Catalyzes the formation of N(4)-acetylcytidine (ac(4)C) at the wobble position of elongator tRNA(Met), using acetate and ATP as substrates. First activates an acetate ion to form acetyladenylate (Ac-AMP) and then transfers the acetyl group to tRNA to form ac(4)C34.</text>
</comment>
<evidence type="ECO:0000256" key="1">
    <source>
        <dbReference type="ARBA" id="ARBA00022598"/>
    </source>
</evidence>
<protein>
    <recommendedName>
        <fullName evidence="3">tRNA(Met) cytidine acetate ligase</fullName>
        <ecNumber evidence="3">6.3.4.-</ecNumber>
    </recommendedName>
</protein>
<dbReference type="RefSeq" id="WP_197115638.1">
    <property type="nucleotide sequence ID" value="NZ_JACBXQ010000004.1"/>
</dbReference>
<evidence type="ECO:0000256" key="2">
    <source>
        <dbReference type="ARBA" id="ARBA00022694"/>
    </source>
</evidence>
<feature type="binding site" evidence="3">
    <location>
        <position position="190"/>
    </location>
    <ligand>
        <name>ATP</name>
        <dbReference type="ChEBI" id="CHEBI:30616"/>
    </ligand>
</feature>
<keyword evidence="3" id="KW-0547">Nucleotide-binding</keyword>
<keyword evidence="3" id="KW-0694">RNA-binding</keyword>
<gene>
    <name evidence="3" type="primary">tmcAL</name>
    <name evidence="4" type="ORF">HZY91_07395</name>
</gene>
<organism evidence="4 5">
    <name type="scientific">Facklamia lactis</name>
    <dbReference type="NCBI Taxonomy" id="2749967"/>
    <lineage>
        <taxon>Bacteria</taxon>
        <taxon>Bacillati</taxon>
        <taxon>Bacillota</taxon>
        <taxon>Bacilli</taxon>
        <taxon>Lactobacillales</taxon>
        <taxon>Aerococcaceae</taxon>
        <taxon>Facklamia</taxon>
    </lineage>
</organism>
<name>A0ABS0LTU5_9LACT</name>
<keyword evidence="3" id="KW-0067">ATP-binding</keyword>
<comment type="catalytic activity">
    <reaction evidence="3">
        <text>cytidine(34) in elongator tRNA(Met) + acetate + ATP = N(4)-acetylcytidine(34) in elongator tRNA(Met) + AMP + diphosphate</text>
        <dbReference type="Rhea" id="RHEA:58144"/>
        <dbReference type="Rhea" id="RHEA-COMP:10693"/>
        <dbReference type="Rhea" id="RHEA-COMP:10694"/>
        <dbReference type="ChEBI" id="CHEBI:30089"/>
        <dbReference type="ChEBI" id="CHEBI:30616"/>
        <dbReference type="ChEBI" id="CHEBI:33019"/>
        <dbReference type="ChEBI" id="CHEBI:74900"/>
        <dbReference type="ChEBI" id="CHEBI:82748"/>
        <dbReference type="ChEBI" id="CHEBI:456215"/>
    </reaction>
</comment>